<accession>A0A5S6QEQ7</accession>
<dbReference type="WBParaSite" id="TMUE_1000005664.1">
    <property type="protein sequence ID" value="TMUE_1000005664.1"/>
    <property type="gene ID" value="WBGene00294635"/>
</dbReference>
<evidence type="ECO:0000256" key="4">
    <source>
        <dbReference type="ARBA" id="ARBA00022448"/>
    </source>
</evidence>
<comment type="subcellular location">
    <subcellularLocation>
        <location evidence="1">Endoplasmic reticulum membrane</location>
        <topology evidence="1">Single-pass type IV membrane protein</topology>
    </subcellularLocation>
</comment>
<keyword evidence="4" id="KW-0813">Transport</keyword>
<reference evidence="14" key="1">
    <citation type="submission" date="2019-12" db="UniProtKB">
        <authorList>
            <consortium name="WormBaseParasite"/>
        </authorList>
    </citation>
    <scope>IDENTIFICATION</scope>
</reference>
<organism evidence="13 14">
    <name type="scientific">Trichuris muris</name>
    <name type="common">Mouse whipworm</name>
    <dbReference type="NCBI Taxonomy" id="70415"/>
    <lineage>
        <taxon>Eukaryota</taxon>
        <taxon>Metazoa</taxon>
        <taxon>Ecdysozoa</taxon>
        <taxon>Nematoda</taxon>
        <taxon>Enoplea</taxon>
        <taxon>Dorylaimia</taxon>
        <taxon>Trichinellida</taxon>
        <taxon>Trichuridae</taxon>
        <taxon>Trichuris</taxon>
    </lineage>
</organism>
<keyword evidence="10 12" id="KW-0472">Membrane</keyword>
<dbReference type="GO" id="GO:0015031">
    <property type="term" value="P:protein transport"/>
    <property type="evidence" value="ECO:0007669"/>
    <property type="project" value="UniProtKB-KW"/>
</dbReference>
<evidence type="ECO:0000256" key="1">
    <source>
        <dbReference type="ARBA" id="ARBA00004163"/>
    </source>
</evidence>
<keyword evidence="5 12" id="KW-0812">Transmembrane</keyword>
<evidence type="ECO:0000256" key="6">
    <source>
        <dbReference type="ARBA" id="ARBA00022824"/>
    </source>
</evidence>
<evidence type="ECO:0000256" key="8">
    <source>
        <dbReference type="ARBA" id="ARBA00022927"/>
    </source>
</evidence>
<evidence type="ECO:0000256" key="9">
    <source>
        <dbReference type="ARBA" id="ARBA00022989"/>
    </source>
</evidence>
<dbReference type="STRING" id="70415.A0A5S6QEQ7"/>
<evidence type="ECO:0000256" key="2">
    <source>
        <dbReference type="ARBA" id="ARBA00007891"/>
    </source>
</evidence>
<comment type="similarity">
    <text evidence="2">Belongs to the USE1 family.</text>
</comment>
<protein>
    <recommendedName>
        <fullName evidence="3">Vesicle transport protein USE1</fullName>
    </recommendedName>
    <alternativeName>
        <fullName evidence="11">USE1-like protein</fullName>
    </alternativeName>
</protein>
<dbReference type="GO" id="GO:0005789">
    <property type="term" value="C:endoplasmic reticulum membrane"/>
    <property type="evidence" value="ECO:0007669"/>
    <property type="project" value="UniProtKB-SubCell"/>
</dbReference>
<feature type="transmembrane region" description="Helical" evidence="12">
    <location>
        <begin position="234"/>
        <end position="256"/>
    </location>
</feature>
<keyword evidence="6" id="KW-0256">Endoplasmic reticulum</keyword>
<evidence type="ECO:0000256" key="7">
    <source>
        <dbReference type="ARBA" id="ARBA00022892"/>
    </source>
</evidence>
<dbReference type="Pfam" id="PF09753">
    <property type="entry name" value="Use1"/>
    <property type="match status" value="1"/>
</dbReference>
<dbReference type="Proteomes" id="UP000046395">
    <property type="component" value="Unassembled WGS sequence"/>
</dbReference>
<evidence type="ECO:0000256" key="12">
    <source>
        <dbReference type="SAM" id="Phobius"/>
    </source>
</evidence>
<evidence type="ECO:0000313" key="13">
    <source>
        <dbReference type="Proteomes" id="UP000046395"/>
    </source>
</evidence>
<keyword evidence="8" id="KW-0653">Protein transport</keyword>
<evidence type="ECO:0000313" key="14">
    <source>
        <dbReference type="WBParaSite" id="TMUE_1000005664.1"/>
    </source>
</evidence>
<keyword evidence="7" id="KW-0931">ER-Golgi transport</keyword>
<sequence length="259" mass="29677">MLSDSSPLVYEPDSAARISRFLRKVKLMIGTYQDSVQFRVDVAELAAEFETMETESKWSTNEDLNEYNQQILYFCNLAEEESKLMFVSDMSSGMSEEDKETDEEYITPAYCTYSQTVEAQTDESQLEHLVVYAGDCSARLRRLLLGDVKEKGGPEDDDPVDLEQQQIEEEEEMLGKFSKLLRQLRRNAMAAGSILREDNKVVDDMKQQSAVHSSRLTQVTRATVQANKWICDGWVWTSVIVVLLTFIAMAPFIRLFPKY</sequence>
<keyword evidence="13" id="KW-1185">Reference proteome</keyword>
<name>A0A5S6QEQ7_TRIMR</name>
<proteinExistence type="inferred from homology"/>
<evidence type="ECO:0000256" key="10">
    <source>
        <dbReference type="ARBA" id="ARBA00023136"/>
    </source>
</evidence>
<keyword evidence="9 12" id="KW-1133">Transmembrane helix</keyword>
<dbReference type="InterPro" id="IPR019150">
    <property type="entry name" value="Vesicle_transport_protein_Use1"/>
</dbReference>
<dbReference type="AlphaFoldDB" id="A0A5S6QEQ7"/>
<evidence type="ECO:0000256" key="5">
    <source>
        <dbReference type="ARBA" id="ARBA00022692"/>
    </source>
</evidence>
<evidence type="ECO:0000256" key="11">
    <source>
        <dbReference type="ARBA" id="ARBA00032711"/>
    </source>
</evidence>
<evidence type="ECO:0000256" key="3">
    <source>
        <dbReference type="ARBA" id="ARBA00015843"/>
    </source>
</evidence>
<dbReference type="GO" id="GO:0016192">
    <property type="term" value="P:vesicle-mediated transport"/>
    <property type="evidence" value="ECO:0007669"/>
    <property type="project" value="UniProtKB-KW"/>
</dbReference>